<organism evidence="2 3">
    <name type="scientific">Actinomortierella ambigua</name>
    <dbReference type="NCBI Taxonomy" id="1343610"/>
    <lineage>
        <taxon>Eukaryota</taxon>
        <taxon>Fungi</taxon>
        <taxon>Fungi incertae sedis</taxon>
        <taxon>Mucoromycota</taxon>
        <taxon>Mortierellomycotina</taxon>
        <taxon>Mortierellomycetes</taxon>
        <taxon>Mortierellales</taxon>
        <taxon>Mortierellaceae</taxon>
        <taxon>Actinomortierella</taxon>
    </lineage>
</organism>
<evidence type="ECO:0000313" key="3">
    <source>
        <dbReference type="Proteomes" id="UP000807716"/>
    </source>
</evidence>
<proteinExistence type="predicted"/>
<name>A0A9P6Q3W4_9FUNG</name>
<keyword evidence="1" id="KW-0812">Transmembrane</keyword>
<reference evidence="2" key="1">
    <citation type="journal article" date="2020" name="Fungal Divers.">
        <title>Resolving the Mortierellaceae phylogeny through synthesis of multi-gene phylogenetics and phylogenomics.</title>
        <authorList>
            <person name="Vandepol N."/>
            <person name="Liber J."/>
            <person name="Desiro A."/>
            <person name="Na H."/>
            <person name="Kennedy M."/>
            <person name="Barry K."/>
            <person name="Grigoriev I.V."/>
            <person name="Miller A.N."/>
            <person name="O'Donnell K."/>
            <person name="Stajich J.E."/>
            <person name="Bonito G."/>
        </authorList>
    </citation>
    <scope>NUCLEOTIDE SEQUENCE</scope>
    <source>
        <strain evidence="2">BC1065</strain>
    </source>
</reference>
<dbReference type="AlphaFoldDB" id="A0A9P6Q3W4"/>
<evidence type="ECO:0000313" key="2">
    <source>
        <dbReference type="EMBL" id="KAG0257945.1"/>
    </source>
</evidence>
<dbReference type="EMBL" id="JAAAJB010000342">
    <property type="protein sequence ID" value="KAG0257945.1"/>
    <property type="molecule type" value="Genomic_DNA"/>
</dbReference>
<protein>
    <submittedName>
        <fullName evidence="2">Uncharacterized protein</fullName>
    </submittedName>
</protein>
<evidence type="ECO:0000256" key="1">
    <source>
        <dbReference type="SAM" id="Phobius"/>
    </source>
</evidence>
<sequence length="99" mass="10380">MVVDISATSAIAMNGTLVDLDAAHDLCTQLCDAFEPDDAPSSQLEALGTCTLVIAGLLLLSALMAFPYSDAVAPNKGTKRVCGPDPDSQGVLQRFEHCR</sequence>
<dbReference type="Proteomes" id="UP000807716">
    <property type="component" value="Unassembled WGS sequence"/>
</dbReference>
<comment type="caution">
    <text evidence="2">The sequence shown here is derived from an EMBL/GenBank/DDBJ whole genome shotgun (WGS) entry which is preliminary data.</text>
</comment>
<keyword evidence="3" id="KW-1185">Reference proteome</keyword>
<feature type="transmembrane region" description="Helical" evidence="1">
    <location>
        <begin position="46"/>
        <end position="66"/>
    </location>
</feature>
<keyword evidence="1" id="KW-1133">Transmembrane helix</keyword>
<keyword evidence="1" id="KW-0472">Membrane</keyword>
<gene>
    <name evidence="2" type="ORF">DFQ27_004882</name>
</gene>
<accession>A0A9P6Q3W4</accession>